<evidence type="ECO:0000256" key="1">
    <source>
        <dbReference type="SAM" id="Phobius"/>
    </source>
</evidence>
<accession>A0A2S6IVG9</accession>
<protein>
    <submittedName>
        <fullName evidence="2">Uncharacterized protein DUF805</fullName>
    </submittedName>
</protein>
<proteinExistence type="predicted"/>
<dbReference type="PANTHER" id="PTHR34980">
    <property type="entry name" value="INNER MEMBRANE PROTEIN-RELATED-RELATED"/>
    <property type="match status" value="1"/>
</dbReference>
<keyword evidence="1" id="KW-1133">Transmembrane helix</keyword>
<evidence type="ECO:0000313" key="3">
    <source>
        <dbReference type="Proteomes" id="UP000239485"/>
    </source>
</evidence>
<feature type="transmembrane region" description="Helical" evidence="1">
    <location>
        <begin position="57"/>
        <end position="77"/>
    </location>
</feature>
<dbReference type="Pfam" id="PF05656">
    <property type="entry name" value="DUF805"/>
    <property type="match status" value="1"/>
</dbReference>
<dbReference type="GO" id="GO:0005886">
    <property type="term" value="C:plasma membrane"/>
    <property type="evidence" value="ECO:0007669"/>
    <property type="project" value="TreeGrafter"/>
</dbReference>
<gene>
    <name evidence="2" type="ORF">CLV92_10152</name>
</gene>
<dbReference type="AlphaFoldDB" id="A0A2S6IVG9"/>
<evidence type="ECO:0000313" key="2">
    <source>
        <dbReference type="EMBL" id="PPK98357.1"/>
    </source>
</evidence>
<keyword evidence="3" id="KW-1185">Reference proteome</keyword>
<name>A0A2S6IVG9_9ACTN</name>
<keyword evidence="1" id="KW-0812">Transmembrane</keyword>
<sequence length="133" mass="13219">MGQFFATLAGMAGPGSAVVDVVEGVGGLALLGVILGFVLPSLAVTVRRLQDTGRSGWWMLISAVPLAGPIVLLVLLAQDSEPGPNRFGPCPKFGGGWTGGPRGGPYGGPYGQVPGAPYGGPYGEAPGGDAGSR</sequence>
<reference evidence="2 3" key="1">
    <citation type="submission" date="2018-02" db="EMBL/GenBank/DDBJ databases">
        <title>Genomic Encyclopedia of Archaeal and Bacterial Type Strains, Phase II (KMG-II): from individual species to whole genera.</title>
        <authorList>
            <person name="Goeker M."/>
        </authorList>
    </citation>
    <scope>NUCLEOTIDE SEQUENCE [LARGE SCALE GENOMIC DNA]</scope>
    <source>
        <strain evidence="2 3">DSM 22857</strain>
    </source>
</reference>
<keyword evidence="1" id="KW-0472">Membrane</keyword>
<dbReference type="Proteomes" id="UP000239485">
    <property type="component" value="Unassembled WGS sequence"/>
</dbReference>
<dbReference type="PANTHER" id="PTHR34980:SF2">
    <property type="entry name" value="INNER MEMBRANE PROTEIN YHAH-RELATED"/>
    <property type="match status" value="1"/>
</dbReference>
<organism evidence="2 3">
    <name type="scientific">Kineococcus xinjiangensis</name>
    <dbReference type="NCBI Taxonomy" id="512762"/>
    <lineage>
        <taxon>Bacteria</taxon>
        <taxon>Bacillati</taxon>
        <taxon>Actinomycetota</taxon>
        <taxon>Actinomycetes</taxon>
        <taxon>Kineosporiales</taxon>
        <taxon>Kineosporiaceae</taxon>
        <taxon>Kineococcus</taxon>
    </lineage>
</organism>
<dbReference type="EMBL" id="PTJD01000001">
    <property type="protein sequence ID" value="PPK98357.1"/>
    <property type="molecule type" value="Genomic_DNA"/>
</dbReference>
<comment type="caution">
    <text evidence="2">The sequence shown here is derived from an EMBL/GenBank/DDBJ whole genome shotgun (WGS) entry which is preliminary data.</text>
</comment>
<feature type="transmembrane region" description="Helical" evidence="1">
    <location>
        <begin position="27"/>
        <end position="45"/>
    </location>
</feature>
<dbReference type="InterPro" id="IPR008523">
    <property type="entry name" value="DUF805"/>
</dbReference>